<dbReference type="STRING" id="573321.SAMN04488505_10148"/>
<feature type="domain" description="DUF1731" evidence="3">
    <location>
        <begin position="260"/>
        <end position="306"/>
    </location>
</feature>
<feature type="domain" description="NAD-dependent epimerase/dehydratase" evidence="2">
    <location>
        <begin position="4"/>
        <end position="222"/>
    </location>
</feature>
<dbReference type="AlphaFoldDB" id="A0A1H7GCB0"/>
<keyword evidence="5" id="KW-1185">Reference proteome</keyword>
<dbReference type="NCBIfam" id="TIGR01777">
    <property type="entry name" value="yfcH"/>
    <property type="match status" value="1"/>
</dbReference>
<organism evidence="4 5">
    <name type="scientific">Chitinophaga rupis</name>
    <dbReference type="NCBI Taxonomy" id="573321"/>
    <lineage>
        <taxon>Bacteria</taxon>
        <taxon>Pseudomonadati</taxon>
        <taxon>Bacteroidota</taxon>
        <taxon>Chitinophagia</taxon>
        <taxon>Chitinophagales</taxon>
        <taxon>Chitinophagaceae</taxon>
        <taxon>Chitinophaga</taxon>
    </lineage>
</organism>
<dbReference type="SUPFAM" id="SSF51735">
    <property type="entry name" value="NAD(P)-binding Rossmann-fold domains"/>
    <property type="match status" value="1"/>
</dbReference>
<evidence type="ECO:0000259" key="2">
    <source>
        <dbReference type="Pfam" id="PF01370"/>
    </source>
</evidence>
<dbReference type="PANTHER" id="PTHR11092:SF0">
    <property type="entry name" value="EPIMERASE FAMILY PROTEIN SDR39U1"/>
    <property type="match status" value="1"/>
</dbReference>
<protein>
    <recommendedName>
        <fullName evidence="6">TIGR01777 family protein</fullName>
    </recommendedName>
</protein>
<dbReference type="RefSeq" id="WP_089906160.1">
    <property type="nucleotide sequence ID" value="NZ_FOBB01000001.1"/>
</dbReference>
<evidence type="ECO:0000313" key="5">
    <source>
        <dbReference type="Proteomes" id="UP000198984"/>
    </source>
</evidence>
<accession>A0A1H7GCB0</accession>
<dbReference type="InterPro" id="IPR010099">
    <property type="entry name" value="SDR39U1"/>
</dbReference>
<dbReference type="Proteomes" id="UP000198984">
    <property type="component" value="Unassembled WGS sequence"/>
</dbReference>
<evidence type="ECO:0000259" key="3">
    <source>
        <dbReference type="Pfam" id="PF08338"/>
    </source>
</evidence>
<reference evidence="4 5" key="1">
    <citation type="submission" date="2016-10" db="EMBL/GenBank/DDBJ databases">
        <authorList>
            <person name="de Groot N.N."/>
        </authorList>
    </citation>
    <scope>NUCLEOTIDE SEQUENCE [LARGE SCALE GENOMIC DNA]</scope>
    <source>
        <strain evidence="4 5">DSM 21039</strain>
    </source>
</reference>
<evidence type="ECO:0008006" key="6">
    <source>
        <dbReference type="Google" id="ProtNLM"/>
    </source>
</evidence>
<dbReference type="Pfam" id="PF01370">
    <property type="entry name" value="Epimerase"/>
    <property type="match status" value="1"/>
</dbReference>
<gene>
    <name evidence="4" type="ORF">SAMN04488505_10148</name>
</gene>
<dbReference type="Gene3D" id="3.40.50.720">
    <property type="entry name" value="NAD(P)-binding Rossmann-like Domain"/>
    <property type="match status" value="1"/>
</dbReference>
<dbReference type="InterPro" id="IPR001509">
    <property type="entry name" value="Epimerase_deHydtase"/>
</dbReference>
<comment type="similarity">
    <text evidence="1">Belongs to the NAD(P)-dependent epimerase/dehydratase family. SDR39U1 subfamily.</text>
</comment>
<proteinExistence type="inferred from homology"/>
<dbReference type="OrthoDB" id="9801773at2"/>
<dbReference type="InterPro" id="IPR036291">
    <property type="entry name" value="NAD(P)-bd_dom_sf"/>
</dbReference>
<evidence type="ECO:0000313" key="4">
    <source>
        <dbReference type="EMBL" id="SEK35893.1"/>
    </source>
</evidence>
<dbReference type="InterPro" id="IPR013549">
    <property type="entry name" value="DUF1731"/>
</dbReference>
<evidence type="ECO:0000256" key="1">
    <source>
        <dbReference type="ARBA" id="ARBA00009353"/>
    </source>
</evidence>
<name>A0A1H7GCB0_9BACT</name>
<dbReference type="PANTHER" id="PTHR11092">
    <property type="entry name" value="SUGAR NUCLEOTIDE EPIMERASE RELATED"/>
    <property type="match status" value="1"/>
</dbReference>
<sequence length="308" mass="33845">METVLITGGTGFIGEALTQLLTEHGYHVIVLSRQPHAHTNSANNLLTYAHWDVRQQAIDLAAVQAADFIVHLAGANVAGHRWTSAYKKEIVDSRVQSSQLLFNTLQQHPNKVRKFISASATGYYGENHNGLPPFTEMDPPATDFLGNTCQTWEAGALQMEQLDKKVVIFRTGIALNKNGGALKEFYKPLQFGFATILGSGEQWVSWIHLHDLVRLYFNAIVNPGLTGIFNAVAPKPVQHKDLIMTMAKVAKGKSFISVHVPAFALKLGLGEMSTEVLKSVNASCQKIQDTGFQFSYPEIGAAMEQLLQ</sequence>
<dbReference type="Pfam" id="PF08338">
    <property type="entry name" value="DUF1731"/>
    <property type="match status" value="1"/>
</dbReference>
<dbReference type="EMBL" id="FOBB01000001">
    <property type="protein sequence ID" value="SEK35893.1"/>
    <property type="molecule type" value="Genomic_DNA"/>
</dbReference>